<accession>A0A6J4VL35</accession>
<dbReference type="EMBL" id="CADCWL010000231">
    <property type="protein sequence ID" value="CAA9581935.1"/>
    <property type="molecule type" value="Genomic_DNA"/>
</dbReference>
<proteinExistence type="predicted"/>
<organism evidence="2">
    <name type="scientific">uncultured Thermomicrobiales bacterium</name>
    <dbReference type="NCBI Taxonomy" id="1645740"/>
    <lineage>
        <taxon>Bacteria</taxon>
        <taxon>Pseudomonadati</taxon>
        <taxon>Thermomicrobiota</taxon>
        <taxon>Thermomicrobia</taxon>
        <taxon>Thermomicrobiales</taxon>
        <taxon>environmental samples</taxon>
    </lineage>
</organism>
<feature type="region of interest" description="Disordered" evidence="1">
    <location>
        <begin position="1"/>
        <end position="76"/>
    </location>
</feature>
<dbReference type="AlphaFoldDB" id="A0A6J4VL35"/>
<evidence type="ECO:0000313" key="2">
    <source>
        <dbReference type="EMBL" id="CAA9581935.1"/>
    </source>
</evidence>
<feature type="compositionally biased region" description="Basic residues" evidence="1">
    <location>
        <begin position="25"/>
        <end position="45"/>
    </location>
</feature>
<feature type="compositionally biased region" description="Basic and acidic residues" evidence="1">
    <location>
        <begin position="47"/>
        <end position="57"/>
    </location>
</feature>
<feature type="non-terminal residue" evidence="2">
    <location>
        <position position="98"/>
    </location>
</feature>
<feature type="compositionally biased region" description="Basic and acidic residues" evidence="1">
    <location>
        <begin position="9"/>
        <end position="24"/>
    </location>
</feature>
<protein>
    <submittedName>
        <fullName evidence="2">Uncharacterized protein</fullName>
    </submittedName>
</protein>
<sequence length="98" mass="11035">GGTTAAPRRGAERRPGAGGRDHRPLQRRGGRLRGARPRGRRRGPARRALDRSPRRPTEDEDLRGRNPPRRHPRDAHRCELLHMLGRLGLPDLPEGDVL</sequence>
<feature type="non-terminal residue" evidence="2">
    <location>
        <position position="1"/>
    </location>
</feature>
<evidence type="ECO:0000256" key="1">
    <source>
        <dbReference type="SAM" id="MobiDB-lite"/>
    </source>
</evidence>
<gene>
    <name evidence="2" type="ORF">AVDCRST_MAG19-4117</name>
</gene>
<reference evidence="2" key="1">
    <citation type="submission" date="2020-02" db="EMBL/GenBank/DDBJ databases">
        <authorList>
            <person name="Meier V. D."/>
        </authorList>
    </citation>
    <scope>NUCLEOTIDE SEQUENCE</scope>
    <source>
        <strain evidence="2">AVDCRST_MAG19</strain>
    </source>
</reference>
<name>A0A6J4VL35_9BACT</name>